<name>A0A9D4M2T0_DREPO</name>
<dbReference type="CDD" id="cd09487">
    <property type="entry name" value="SAM_superfamily"/>
    <property type="match status" value="1"/>
</dbReference>
<keyword evidence="1" id="KW-1133">Transmembrane helix</keyword>
<dbReference type="InterPro" id="IPR001660">
    <property type="entry name" value="SAM"/>
</dbReference>
<dbReference type="AlphaFoldDB" id="A0A9D4M2T0"/>
<dbReference type="Proteomes" id="UP000828390">
    <property type="component" value="Unassembled WGS sequence"/>
</dbReference>
<reference evidence="3" key="2">
    <citation type="submission" date="2020-11" db="EMBL/GenBank/DDBJ databases">
        <authorList>
            <person name="McCartney M.A."/>
            <person name="Auch B."/>
            <person name="Kono T."/>
            <person name="Mallez S."/>
            <person name="Becker A."/>
            <person name="Gohl D.M."/>
            <person name="Silverstein K.A.T."/>
            <person name="Koren S."/>
            <person name="Bechman K.B."/>
            <person name="Herman A."/>
            <person name="Abrahante J.E."/>
            <person name="Garbe J."/>
        </authorList>
    </citation>
    <scope>NUCLEOTIDE SEQUENCE</scope>
    <source>
        <strain evidence="3">Duluth1</strain>
        <tissue evidence="3">Whole animal</tissue>
    </source>
</reference>
<evidence type="ECO:0000259" key="2">
    <source>
        <dbReference type="Pfam" id="PF07647"/>
    </source>
</evidence>
<sequence>MYKDNFQQEQITSSNDMEVLKTFSPSKIELELKITKICHIKRLMRAIAKLRNPTSGGLVELRNKWVAIFAVFNAIWMTLIYTLATQEKLLSVANSNPVVDYPRRDYSRVLIHTCIVFNTRSMLQRVRTGISSSVICVGVGRSEGAIRLHRSGYTNLVKRPVGPVNKLSYTHSSLIVALSHV</sequence>
<feature type="transmembrane region" description="Helical" evidence="1">
    <location>
        <begin position="65"/>
        <end position="84"/>
    </location>
</feature>
<keyword evidence="1" id="KW-0812">Transmembrane</keyword>
<feature type="domain" description="SAM" evidence="2">
    <location>
        <begin position="2"/>
        <end position="51"/>
    </location>
</feature>
<comment type="caution">
    <text evidence="3">The sequence shown here is derived from an EMBL/GenBank/DDBJ whole genome shotgun (WGS) entry which is preliminary data.</text>
</comment>
<keyword evidence="4" id="KW-1185">Reference proteome</keyword>
<dbReference type="EMBL" id="JAIWYP010000002">
    <property type="protein sequence ID" value="KAH3868284.1"/>
    <property type="molecule type" value="Genomic_DNA"/>
</dbReference>
<dbReference type="InterPro" id="IPR013761">
    <property type="entry name" value="SAM/pointed_sf"/>
</dbReference>
<organism evidence="3 4">
    <name type="scientific">Dreissena polymorpha</name>
    <name type="common">Zebra mussel</name>
    <name type="synonym">Mytilus polymorpha</name>
    <dbReference type="NCBI Taxonomy" id="45954"/>
    <lineage>
        <taxon>Eukaryota</taxon>
        <taxon>Metazoa</taxon>
        <taxon>Spiralia</taxon>
        <taxon>Lophotrochozoa</taxon>
        <taxon>Mollusca</taxon>
        <taxon>Bivalvia</taxon>
        <taxon>Autobranchia</taxon>
        <taxon>Heteroconchia</taxon>
        <taxon>Euheterodonta</taxon>
        <taxon>Imparidentia</taxon>
        <taxon>Neoheterodontei</taxon>
        <taxon>Myida</taxon>
        <taxon>Dreissenoidea</taxon>
        <taxon>Dreissenidae</taxon>
        <taxon>Dreissena</taxon>
    </lineage>
</organism>
<reference evidence="3" key="1">
    <citation type="journal article" date="2019" name="bioRxiv">
        <title>The Genome of the Zebra Mussel, Dreissena polymorpha: A Resource for Invasive Species Research.</title>
        <authorList>
            <person name="McCartney M.A."/>
            <person name="Auch B."/>
            <person name="Kono T."/>
            <person name="Mallez S."/>
            <person name="Zhang Y."/>
            <person name="Obille A."/>
            <person name="Becker A."/>
            <person name="Abrahante J.E."/>
            <person name="Garbe J."/>
            <person name="Badalamenti J.P."/>
            <person name="Herman A."/>
            <person name="Mangelson H."/>
            <person name="Liachko I."/>
            <person name="Sullivan S."/>
            <person name="Sone E.D."/>
            <person name="Koren S."/>
            <person name="Silverstein K.A.T."/>
            <person name="Beckman K.B."/>
            <person name="Gohl D.M."/>
        </authorList>
    </citation>
    <scope>NUCLEOTIDE SEQUENCE</scope>
    <source>
        <strain evidence="3">Duluth1</strain>
        <tissue evidence="3">Whole animal</tissue>
    </source>
</reference>
<keyword evidence="1" id="KW-0472">Membrane</keyword>
<protein>
    <recommendedName>
        <fullName evidence="2">SAM domain-containing protein</fullName>
    </recommendedName>
</protein>
<proteinExistence type="predicted"/>
<dbReference type="Pfam" id="PF07647">
    <property type="entry name" value="SAM_2"/>
    <property type="match status" value="1"/>
</dbReference>
<evidence type="ECO:0000313" key="4">
    <source>
        <dbReference type="Proteomes" id="UP000828390"/>
    </source>
</evidence>
<gene>
    <name evidence="3" type="ORF">DPMN_031427</name>
</gene>
<dbReference type="Gene3D" id="1.10.150.50">
    <property type="entry name" value="Transcription Factor, Ets-1"/>
    <property type="match status" value="1"/>
</dbReference>
<accession>A0A9D4M2T0</accession>
<evidence type="ECO:0000256" key="1">
    <source>
        <dbReference type="SAM" id="Phobius"/>
    </source>
</evidence>
<evidence type="ECO:0000313" key="3">
    <source>
        <dbReference type="EMBL" id="KAH3868284.1"/>
    </source>
</evidence>